<evidence type="ECO:0000313" key="15">
    <source>
        <dbReference type="Proteomes" id="UP000265140"/>
    </source>
</evidence>
<dbReference type="Pfam" id="PF25981">
    <property type="entry name" value="HTH_Cic_C"/>
    <property type="match status" value="1"/>
</dbReference>
<dbReference type="Gene3D" id="1.10.30.10">
    <property type="entry name" value="High mobility group box domain"/>
    <property type="match status" value="1"/>
</dbReference>
<reference evidence="14" key="2">
    <citation type="submission" date="2025-08" db="UniProtKB">
        <authorList>
            <consortium name="Ensembl"/>
        </authorList>
    </citation>
    <scope>IDENTIFICATION</scope>
</reference>
<dbReference type="SUPFAM" id="SSF47095">
    <property type="entry name" value="HMG-box"/>
    <property type="match status" value="1"/>
</dbReference>
<keyword evidence="3" id="KW-0805">Transcription regulation</keyword>
<dbReference type="InterPro" id="IPR009071">
    <property type="entry name" value="HMG_box_dom"/>
</dbReference>
<name>A0AAY5JZA7_ESOLU</name>
<feature type="domain" description="HMG box" evidence="13">
    <location>
        <begin position="140"/>
        <end position="208"/>
    </location>
</feature>
<dbReference type="FunFam" id="1.10.30.10:FF:000010">
    <property type="entry name" value="Capicua transcriptional repressor b"/>
    <property type="match status" value="1"/>
</dbReference>
<dbReference type="InterPro" id="IPR036910">
    <property type="entry name" value="HMG_box_dom_sf"/>
</dbReference>
<dbReference type="PANTHER" id="PTHR13059:SF15">
    <property type="entry name" value="PROTEIN CAPICUA HOMOLOG ISOFORM X1"/>
    <property type="match status" value="1"/>
</dbReference>
<feature type="compositionally biased region" description="Acidic residues" evidence="12">
    <location>
        <begin position="1048"/>
        <end position="1060"/>
    </location>
</feature>
<dbReference type="SMART" id="SM00398">
    <property type="entry name" value="HMG"/>
    <property type="match status" value="1"/>
</dbReference>
<feature type="compositionally biased region" description="Polar residues" evidence="12">
    <location>
        <begin position="1016"/>
        <end position="1027"/>
    </location>
</feature>
<dbReference type="InterPro" id="IPR052412">
    <property type="entry name" value="CC-Dev_Transcription_Reg"/>
</dbReference>
<evidence type="ECO:0000256" key="8">
    <source>
        <dbReference type="ARBA" id="ARBA00064662"/>
    </source>
</evidence>
<evidence type="ECO:0000256" key="7">
    <source>
        <dbReference type="ARBA" id="ARBA00053962"/>
    </source>
</evidence>
<feature type="DNA-binding region" description="HMG box" evidence="11">
    <location>
        <begin position="140"/>
        <end position="208"/>
    </location>
</feature>
<evidence type="ECO:0000256" key="4">
    <source>
        <dbReference type="ARBA" id="ARBA00023125"/>
    </source>
</evidence>
<evidence type="ECO:0000256" key="11">
    <source>
        <dbReference type="PROSITE-ProRule" id="PRU00267"/>
    </source>
</evidence>
<feature type="compositionally biased region" description="Basic and acidic residues" evidence="12">
    <location>
        <begin position="1061"/>
        <end position="1071"/>
    </location>
</feature>
<evidence type="ECO:0000259" key="13">
    <source>
        <dbReference type="PROSITE" id="PS50118"/>
    </source>
</evidence>
<feature type="region of interest" description="Disordered" evidence="12">
    <location>
        <begin position="481"/>
        <end position="506"/>
    </location>
</feature>
<keyword evidence="5" id="KW-0804">Transcription</keyword>
<protein>
    <recommendedName>
        <fullName evidence="10">Protein capicua homolog</fullName>
    </recommendedName>
</protein>
<evidence type="ECO:0000256" key="9">
    <source>
        <dbReference type="ARBA" id="ARBA00065636"/>
    </source>
</evidence>
<dbReference type="PANTHER" id="PTHR13059">
    <property type="entry name" value="HMG-BOX TRANSCRIPTION FACTOR BBX"/>
    <property type="match status" value="1"/>
</dbReference>
<dbReference type="AlphaFoldDB" id="A0AAY5JZA7"/>
<dbReference type="PROSITE" id="PS50118">
    <property type="entry name" value="HMG_BOX_2"/>
    <property type="match status" value="1"/>
</dbReference>
<evidence type="ECO:0000256" key="3">
    <source>
        <dbReference type="ARBA" id="ARBA00023015"/>
    </source>
</evidence>
<evidence type="ECO:0000313" key="14">
    <source>
        <dbReference type="Ensembl" id="ENSELUP00000081826.1"/>
    </source>
</evidence>
<keyword evidence="6 11" id="KW-0539">Nucleus</keyword>
<dbReference type="Pfam" id="PF00505">
    <property type="entry name" value="HMG_box"/>
    <property type="match status" value="1"/>
</dbReference>
<evidence type="ECO:0000256" key="5">
    <source>
        <dbReference type="ARBA" id="ARBA00023163"/>
    </source>
</evidence>
<dbReference type="Ensembl" id="ENSELUT00000097644.1">
    <property type="protein sequence ID" value="ENSELUP00000081826.1"/>
    <property type="gene ID" value="ENSELUG00000018666.3"/>
</dbReference>
<comment type="function">
    <text evidence="7">Transcriptional repressor which plays a role in development of the central nervous system (CNS). In concert with ATXN1 and ATXN1L, involved in brain development.</text>
</comment>
<evidence type="ECO:0000256" key="6">
    <source>
        <dbReference type="ARBA" id="ARBA00023242"/>
    </source>
</evidence>
<comment type="subunit">
    <text evidence="9">Interacts with ATXN1.</text>
</comment>
<evidence type="ECO:0000256" key="12">
    <source>
        <dbReference type="SAM" id="MobiDB-lite"/>
    </source>
</evidence>
<reference evidence="14" key="3">
    <citation type="submission" date="2025-09" db="UniProtKB">
        <authorList>
            <consortium name="Ensembl"/>
        </authorList>
    </citation>
    <scope>IDENTIFICATION</scope>
</reference>
<dbReference type="GO" id="GO:0000977">
    <property type="term" value="F:RNA polymerase II transcription regulatory region sequence-specific DNA binding"/>
    <property type="evidence" value="ECO:0007669"/>
    <property type="project" value="TreeGrafter"/>
</dbReference>
<dbReference type="Proteomes" id="UP000265140">
    <property type="component" value="Chromosome 20"/>
</dbReference>
<comment type="subunit">
    <text evidence="8">Found in a complex with ATXN1 and ATXN1L.</text>
</comment>
<dbReference type="GO" id="GO:0000981">
    <property type="term" value="F:DNA-binding transcription factor activity, RNA polymerase II-specific"/>
    <property type="evidence" value="ECO:0007669"/>
    <property type="project" value="TreeGrafter"/>
</dbReference>
<accession>A0AAY5JZA7</accession>
<evidence type="ECO:0000256" key="1">
    <source>
        <dbReference type="ARBA" id="ARBA00022491"/>
    </source>
</evidence>
<dbReference type="CDD" id="cd21990">
    <property type="entry name" value="HMG-box_CIC-like"/>
    <property type="match status" value="1"/>
</dbReference>
<dbReference type="InterPro" id="IPR058606">
    <property type="entry name" value="HTH_Cic_C"/>
</dbReference>
<organism evidence="14 15">
    <name type="scientific">Esox lucius</name>
    <name type="common">Northern pike</name>
    <dbReference type="NCBI Taxonomy" id="8010"/>
    <lineage>
        <taxon>Eukaryota</taxon>
        <taxon>Metazoa</taxon>
        <taxon>Chordata</taxon>
        <taxon>Craniata</taxon>
        <taxon>Vertebrata</taxon>
        <taxon>Euteleostomi</taxon>
        <taxon>Actinopterygii</taxon>
        <taxon>Neopterygii</taxon>
        <taxon>Teleostei</taxon>
        <taxon>Protacanthopterygii</taxon>
        <taxon>Esociformes</taxon>
        <taxon>Esocidae</taxon>
        <taxon>Esox</taxon>
    </lineage>
</organism>
<feature type="compositionally biased region" description="Gly residues" evidence="12">
    <location>
        <begin position="1037"/>
        <end position="1046"/>
    </location>
</feature>
<keyword evidence="1" id="KW-0678">Repressor</keyword>
<feature type="region of interest" description="Disordered" evidence="12">
    <location>
        <begin position="210"/>
        <end position="239"/>
    </location>
</feature>
<feature type="region of interest" description="Disordered" evidence="12">
    <location>
        <begin position="885"/>
        <end position="930"/>
    </location>
</feature>
<dbReference type="GeneTree" id="ENSGT00940000159960"/>
<keyword evidence="2" id="KW-0597">Phosphoprotein</keyword>
<reference evidence="14 15" key="1">
    <citation type="submission" date="2020-02" db="EMBL/GenBank/DDBJ databases">
        <title>Esox lucius (northern pike) genome, fEsoLuc1, primary haplotype.</title>
        <authorList>
            <person name="Myers G."/>
            <person name="Karagic N."/>
            <person name="Meyer A."/>
            <person name="Pippel M."/>
            <person name="Reichard M."/>
            <person name="Winkler S."/>
            <person name="Tracey A."/>
            <person name="Sims Y."/>
            <person name="Howe K."/>
            <person name="Rhie A."/>
            <person name="Formenti G."/>
            <person name="Durbin R."/>
            <person name="Fedrigo O."/>
            <person name="Jarvis E.D."/>
        </authorList>
    </citation>
    <scope>NUCLEOTIDE SEQUENCE [LARGE SCALE GENOMIC DNA]</scope>
</reference>
<feature type="compositionally biased region" description="Pro residues" evidence="12">
    <location>
        <begin position="482"/>
        <end position="497"/>
    </location>
</feature>
<feature type="compositionally biased region" description="Basic and acidic residues" evidence="12">
    <location>
        <begin position="210"/>
        <end position="219"/>
    </location>
</feature>
<feature type="compositionally biased region" description="Polar residues" evidence="12">
    <location>
        <begin position="382"/>
        <end position="394"/>
    </location>
</feature>
<dbReference type="InterPro" id="IPR058607">
    <property type="entry name" value="HMG-box_Cic-like"/>
</dbReference>
<keyword evidence="4 11" id="KW-0238">DNA-binding</keyword>
<evidence type="ECO:0000256" key="10">
    <source>
        <dbReference type="ARBA" id="ARBA00074291"/>
    </source>
</evidence>
<feature type="region of interest" description="Disordered" evidence="12">
    <location>
        <begin position="1016"/>
        <end position="1071"/>
    </location>
</feature>
<dbReference type="GO" id="GO:0005634">
    <property type="term" value="C:nucleus"/>
    <property type="evidence" value="ECO:0007669"/>
    <property type="project" value="UniProtKB-UniRule"/>
</dbReference>
<sequence>MKTAVLTHRPMFWTNVEPRSVPVFPWHSLVPFLAPTQSDASTQPGEGQQPINHPQAASLKTGRFLVKFTQIPAGLSFVIRSQIGSSFFSLSESQGATVFFPSHPEPPISVTPVKRRTQSLSALPKDGDKISPGKREKDHIRRPMNAFMIFSKRHRALVHQRHPNQDNRTVSKILGEWWYALGPKEKQKYHDLAFQVKEAHFKAHPDWKWCNKDRKKSSSEGRGLPGPGGKDIRERSMSETTGESLLLITHIYSRNPGEGHVGQLPRPRAFSQSAMHSLERGERGNTQALAELAQVKDQYILFKLSPSPLHSTGSHCFLMCGDGGGQFSGRAQTLSRSQRGVSEDMTSDEERMVICEEEGDDDVIGDSIDLKCKERVTDSDSDNASGNESRNEVTISFCRGTPIPIASKPRDGAASSSPHPPDKKSLPPQQAQLLIGSGAGCRGGGYYSSSSPNPIGAGAGPGGLVTSLVFPGHGQPTVQLISPPPQPSSHHPMPPTAPVSVPTHSHTNGPLPLSLLQPQFLSSSLAPPGGKAITQVQYILPTLSPTSIFNLLNLILLILLSVQTQSPVLQGKMLVPMSTVRAASAPAQQFPLVAPSLPVQNGAQAGSKVSGGYHCNDRVTVSPIHKHPCSHFLHLPISLIDHPDRSHADLPSPLPLVSTTTGPSSQQAHATPGTAYVPSPIATLGFTAIAPPGQTLVQPLITGWCSDSILPCEKTLLKVNILYTHTHYFTVSIIVNNYRTYFIELWREWPSVHSYRESINKHVSLCVLSHADIIPFQCLISLFLFPSLSPSVPLSLPLWFSFSHSVSFSLNLPFSHSVSFSLILSLSFCVFLSHSVPIFPRVLSEVYFEERFAELPEFRPEEVLPSPTLQSLATSPRAILGSYRRKRKNSTDLDSSTEDPVSPKRKGRRRSSCSSEPNTPKSAAKCEGDIFTFDRPGTGADGEDILGELEFDKVPYSSLRRTLDQRRALVMQLFQEHGFFPSAQATAAFQARYSDIFPTKVCLQLKIREVRQKIMQTAAPSETSDASSLPGPSGTQSGEGTGGGVEPLGEEAEQEGECSPEEPRDSKESSR</sequence>
<proteinExistence type="predicted"/>
<keyword evidence="15" id="KW-1185">Reference proteome</keyword>
<evidence type="ECO:0000256" key="2">
    <source>
        <dbReference type="ARBA" id="ARBA00022553"/>
    </source>
</evidence>
<feature type="region of interest" description="Disordered" evidence="12">
    <location>
        <begin position="375"/>
        <end position="428"/>
    </location>
</feature>